<feature type="signal peptide" evidence="10">
    <location>
        <begin position="1"/>
        <end position="35"/>
    </location>
</feature>
<dbReference type="Gene3D" id="2.70.98.30">
    <property type="entry name" value="Golgi alpha-mannosidase II, domain 4"/>
    <property type="match status" value="1"/>
</dbReference>
<dbReference type="EMBL" id="QGSZ01000190">
    <property type="protein sequence ID" value="RQX03472.1"/>
    <property type="molecule type" value="Genomic_DNA"/>
</dbReference>
<dbReference type="InterPro" id="IPR040720">
    <property type="entry name" value="GH81_C"/>
</dbReference>
<keyword evidence="4" id="KW-0378">Hydrolase</keyword>
<evidence type="ECO:0000256" key="7">
    <source>
        <dbReference type="ARBA" id="ARBA00023316"/>
    </source>
</evidence>
<dbReference type="GO" id="GO:0071555">
    <property type="term" value="P:cell wall organization"/>
    <property type="evidence" value="ECO:0007669"/>
    <property type="project" value="UniProtKB-KW"/>
</dbReference>
<evidence type="ECO:0000313" key="12">
    <source>
        <dbReference type="EMBL" id="RQX03472.1"/>
    </source>
</evidence>
<feature type="region of interest" description="Disordered" evidence="9">
    <location>
        <begin position="776"/>
        <end position="804"/>
    </location>
</feature>
<dbReference type="OrthoDB" id="5480482at2"/>
<evidence type="ECO:0000256" key="9">
    <source>
        <dbReference type="SAM" id="MobiDB-lite"/>
    </source>
</evidence>
<gene>
    <name evidence="12" type="ORF">DLJ59_12375</name>
</gene>
<dbReference type="PROSITE" id="PS52008">
    <property type="entry name" value="GH81"/>
    <property type="match status" value="1"/>
</dbReference>
<dbReference type="EC" id="3.2.1.39" evidence="3"/>
<evidence type="ECO:0000256" key="6">
    <source>
        <dbReference type="ARBA" id="ARBA00023295"/>
    </source>
</evidence>
<dbReference type="PROSITE" id="PS51318">
    <property type="entry name" value="TAT"/>
    <property type="match status" value="1"/>
</dbReference>
<keyword evidence="6" id="KW-0326">Glycosidase</keyword>
<evidence type="ECO:0000256" key="8">
    <source>
        <dbReference type="ARBA" id="ARBA00023326"/>
    </source>
</evidence>
<comment type="caution">
    <text evidence="12">The sequence shown here is derived from an EMBL/GenBank/DDBJ whole genome shotgun (WGS) entry which is preliminary data.</text>
</comment>
<keyword evidence="10" id="KW-0732">Signal</keyword>
<feature type="domain" description="Glycosyl hydrolase family 81 C-terminal" evidence="11">
    <location>
        <begin position="389"/>
        <end position="690"/>
    </location>
</feature>
<proteinExistence type="inferred from homology"/>
<dbReference type="AlphaFoldDB" id="A0A3N9WRJ2"/>
<evidence type="ECO:0000256" key="2">
    <source>
        <dbReference type="ARBA" id="ARBA00010730"/>
    </source>
</evidence>
<dbReference type="InterPro" id="IPR006311">
    <property type="entry name" value="TAT_signal"/>
</dbReference>
<dbReference type="InterPro" id="IPR005200">
    <property type="entry name" value="Endo-beta-glucanase"/>
</dbReference>
<dbReference type="PANTHER" id="PTHR31983:SF0">
    <property type="entry name" value="GLUCAN ENDO-1,3-BETA-D-GLUCOSIDASE 2"/>
    <property type="match status" value="1"/>
</dbReference>
<evidence type="ECO:0000256" key="1">
    <source>
        <dbReference type="ARBA" id="ARBA00000382"/>
    </source>
</evidence>
<organism evidence="12 13">
    <name type="scientific">Micromonospora inaquosa</name>
    <dbReference type="NCBI Taxonomy" id="2203716"/>
    <lineage>
        <taxon>Bacteria</taxon>
        <taxon>Bacillati</taxon>
        <taxon>Actinomycetota</taxon>
        <taxon>Actinomycetes</taxon>
        <taxon>Micromonosporales</taxon>
        <taxon>Micromonosporaceae</taxon>
        <taxon>Micromonospora</taxon>
    </lineage>
</organism>
<dbReference type="RefSeq" id="WP_124772642.1">
    <property type="nucleotide sequence ID" value="NZ_QGSZ01000190.1"/>
</dbReference>
<evidence type="ECO:0000256" key="5">
    <source>
        <dbReference type="ARBA" id="ARBA00023277"/>
    </source>
</evidence>
<evidence type="ECO:0000259" key="11">
    <source>
        <dbReference type="Pfam" id="PF17652"/>
    </source>
</evidence>
<protein>
    <recommendedName>
        <fullName evidence="3">glucan endo-1,3-beta-D-glucosidase</fullName>
        <ecNumber evidence="3">3.2.1.39</ecNumber>
    </recommendedName>
</protein>
<keyword evidence="7" id="KW-0961">Cell wall biogenesis/degradation</keyword>
<evidence type="ECO:0000313" key="13">
    <source>
        <dbReference type="Proteomes" id="UP000282312"/>
    </source>
</evidence>
<dbReference type="GO" id="GO:0052861">
    <property type="term" value="F:endo-1,3(4)-beta-glucanase activity"/>
    <property type="evidence" value="ECO:0007669"/>
    <property type="project" value="InterPro"/>
</dbReference>
<name>A0A3N9WRJ2_9ACTN</name>
<dbReference type="PANTHER" id="PTHR31983">
    <property type="entry name" value="ENDO-1,3(4)-BETA-GLUCANASE 1"/>
    <property type="match status" value="1"/>
</dbReference>
<evidence type="ECO:0000256" key="3">
    <source>
        <dbReference type="ARBA" id="ARBA00012780"/>
    </source>
</evidence>
<dbReference type="Proteomes" id="UP000282312">
    <property type="component" value="Unassembled WGS sequence"/>
</dbReference>
<dbReference type="Pfam" id="PF17652">
    <property type="entry name" value="Glyco_hydro81C"/>
    <property type="match status" value="1"/>
</dbReference>
<dbReference type="GO" id="GO:0000272">
    <property type="term" value="P:polysaccharide catabolic process"/>
    <property type="evidence" value="ECO:0007669"/>
    <property type="project" value="UniProtKB-KW"/>
</dbReference>
<keyword evidence="13" id="KW-1185">Reference proteome</keyword>
<sequence>MKPPVPHRRWVLAAATALALAVGGLAIGVTDAAEAAPVGAGSYTTTPVGPLPSGCGAMSSNPRQFATANAPTGPIPTNDWWSSLLWKRTDCSFSEPLHAHPISYDTFGDGLGFSANSTPAISGTATGVGEFHYPYVQDIRVGVAGLAAPLVKVDGWTDWTVSPHWSDGTRTMRATIGHGLPFGYFQTTGGNAQITTAGTPDVWSNSGATIGFRVNGHDYVGFAPSGASWTVASGRISSTLAGRGYFSVALLPPTSSTTERAELAATYGRYAHAHVTGTQVSYAYNPATSGLTTTYAFTTTAREGTATQTVVSLYPHQWKSLSGSTAITPTYPSARGRMKVLTGVNQFRTAMKFQGILPELPAVGDGGGADLSTLTGHLAATRANPMDQRGNDTYWTGKGLGRAARIAEIADQVNDITTRDSALNAIRSTLTDWFTASSGKTSRVFYYDNNWGTLIGYPASYGSDQELNDHHFHYGYYIAAAATLAKFDPTWAATSRYGGMVDLLIRDANNYRRDDTRFPYLRDFDIYAGHDWASGHGSFGSGNNQESSSEGMNFASALIQWGQTTGDTAVRDAGVFLYTTQAAAIQEYWFDVSDQNFPSAFGHSTVGMVWGDGGAYATWFSAEPEMIQGINLLPVTGGHLYLGNNPAYVRTNYAELVRNNGGQPTVWQDILWQFQALGDGDAALANLRANPGYTPEEGESRAHTFHWIRNLAALGTVDTTVTGNHPLSAVFSRNGARTYVASNPTATPITVTFSNGTALTVGAGKTASTGAYTWSGGNAAGGVPPTTPTDPPPTTTPPPTPGNPTRYLLPGGGLGAAGSAATTTVAAANGNHDGTPTNAQVFTATGLNLAYAGGQTAFDLFVDAGTAVGNGVQVRISYDLTGNGSWERVETLRYFATDPVPGYEHYTQNAGLSSATGTLGTLSNGTVRVEVWSAIGNNPSTVGIGNQSVLRLPYS</sequence>
<feature type="chain" id="PRO_5017944307" description="glucan endo-1,3-beta-D-glucosidase" evidence="10">
    <location>
        <begin position="36"/>
        <end position="955"/>
    </location>
</feature>
<accession>A0A3N9WRJ2</accession>
<keyword evidence="5" id="KW-0119">Carbohydrate metabolism</keyword>
<comment type="similarity">
    <text evidence="2">Belongs to the glycosyl hydrolase 81 family.</text>
</comment>
<comment type="catalytic activity">
    <reaction evidence="1">
        <text>Hydrolysis of (1-&gt;3)-beta-D-glucosidic linkages in (1-&gt;3)-beta-D-glucans.</text>
        <dbReference type="EC" id="3.2.1.39"/>
    </reaction>
</comment>
<keyword evidence="8" id="KW-0624">Polysaccharide degradation</keyword>
<evidence type="ECO:0000256" key="10">
    <source>
        <dbReference type="SAM" id="SignalP"/>
    </source>
</evidence>
<feature type="compositionally biased region" description="Pro residues" evidence="9">
    <location>
        <begin position="785"/>
        <end position="802"/>
    </location>
</feature>
<dbReference type="GO" id="GO:0042973">
    <property type="term" value="F:glucan endo-1,3-beta-D-glucosidase activity"/>
    <property type="evidence" value="ECO:0007669"/>
    <property type="project" value="UniProtKB-EC"/>
</dbReference>
<reference evidence="12 13" key="1">
    <citation type="submission" date="2018-05" db="EMBL/GenBank/DDBJ databases">
        <title>Micromonospora from Atacama Desert.</title>
        <authorList>
            <person name="Carro L."/>
            <person name="Goodfellow M."/>
            <person name="Klenk H.-P."/>
        </authorList>
    </citation>
    <scope>NUCLEOTIDE SEQUENCE [LARGE SCALE GENOMIC DNA]</scope>
    <source>
        <strain evidence="12 13">LB39</strain>
    </source>
</reference>
<evidence type="ECO:0000256" key="4">
    <source>
        <dbReference type="ARBA" id="ARBA00022801"/>
    </source>
</evidence>